<dbReference type="SUPFAM" id="SSF55729">
    <property type="entry name" value="Acyl-CoA N-acyltransferases (Nat)"/>
    <property type="match status" value="1"/>
</dbReference>
<reference evidence="8 9" key="1">
    <citation type="submission" date="2015-12" db="EMBL/GenBank/DDBJ databases">
        <title>Draft Genome Sequence of Olsenella scatoligenes SK9K4T; a Producer of 3-Methylindole- (skatole) and 4-Methylphenol- (p-cresol) Isolated from Pig Feces.</title>
        <authorList>
            <person name="Li X."/>
            <person name="Borg B."/>
            <person name="Canibe N."/>
        </authorList>
    </citation>
    <scope>NUCLEOTIDE SEQUENCE [LARGE SCALE GENOMIC DNA]</scope>
    <source>
        <strain evidence="8 9">SK9K4</strain>
    </source>
</reference>
<dbReference type="OrthoDB" id="3185680at2"/>
<keyword evidence="3" id="KW-0133">Cell shape</keyword>
<keyword evidence="6" id="KW-0961">Cell wall biogenesis/degradation</keyword>
<evidence type="ECO:0000256" key="4">
    <source>
        <dbReference type="ARBA" id="ARBA00022984"/>
    </source>
</evidence>
<dbReference type="InterPro" id="IPR038740">
    <property type="entry name" value="BioF2-like_GNAT_dom"/>
</dbReference>
<dbReference type="GO" id="GO:0016755">
    <property type="term" value="F:aminoacyltransferase activity"/>
    <property type="evidence" value="ECO:0007669"/>
    <property type="project" value="InterPro"/>
</dbReference>
<dbReference type="InterPro" id="IPR016181">
    <property type="entry name" value="Acyl_CoA_acyltransferase"/>
</dbReference>
<sequence>MAFHVREIDWSEFESLLAAQNVDVPIEQTKAWSEYESGIPGRSPWGCIAIERNGDVVAVAAFMDYLTHRFHYLRSHHGPIWFEAPTPSEEAEALEALRSYVHTRDSKVVFLRLAVDADVDFACHTLSTIPYDTTVVIQTEGGEEGILSRMKPRGRRDVRKSLRECPAEVADETDLAAADFAPYYQIMVETGARDGFAPAPCGDYERLLATLGPKRARVFAARIDGELCAWSIVTISGKVAMRYYAASKNATMRQHVGERLVLFEAESLGEAGVERYDLMAVGSEIAPQLMGLNEFKTKFSKELVHVAPDRDVPVRTAFYGALVRLQHLRHSHR</sequence>
<dbReference type="AlphaFoldDB" id="A0A100YVY1"/>
<comment type="similarity">
    <text evidence="1">Belongs to the FemABX family.</text>
</comment>
<evidence type="ECO:0000256" key="3">
    <source>
        <dbReference type="ARBA" id="ARBA00022960"/>
    </source>
</evidence>
<comment type="caution">
    <text evidence="8">The sequence shown here is derived from an EMBL/GenBank/DDBJ whole genome shotgun (WGS) entry which is preliminary data.</text>
</comment>
<dbReference type="PROSITE" id="PS51191">
    <property type="entry name" value="FEMABX"/>
    <property type="match status" value="1"/>
</dbReference>
<accession>A0A100YVY1</accession>
<keyword evidence="4" id="KW-0573">Peptidoglycan synthesis</keyword>
<evidence type="ECO:0000259" key="7">
    <source>
        <dbReference type="Pfam" id="PF13480"/>
    </source>
</evidence>
<evidence type="ECO:0000256" key="6">
    <source>
        <dbReference type="ARBA" id="ARBA00023316"/>
    </source>
</evidence>
<evidence type="ECO:0000256" key="2">
    <source>
        <dbReference type="ARBA" id="ARBA00022679"/>
    </source>
</evidence>
<keyword evidence="9" id="KW-1185">Reference proteome</keyword>
<dbReference type="InterPro" id="IPR050644">
    <property type="entry name" value="PG_Glycine_Bridge_Synth"/>
</dbReference>
<dbReference type="PANTHER" id="PTHR36174">
    <property type="entry name" value="LIPID II:GLYCINE GLYCYLTRANSFERASE"/>
    <property type="match status" value="1"/>
</dbReference>
<protein>
    <submittedName>
        <fullName evidence="8">Peptidoglycan bridge formation protein FemAB</fullName>
    </submittedName>
</protein>
<dbReference type="Gene3D" id="3.40.630.30">
    <property type="match status" value="1"/>
</dbReference>
<organism evidence="8 9">
    <name type="scientific">Tractidigestivibacter scatoligenes</name>
    <name type="common">Olsenella scatoligenes</name>
    <dbReference type="NCBI Taxonomy" id="1299998"/>
    <lineage>
        <taxon>Bacteria</taxon>
        <taxon>Bacillati</taxon>
        <taxon>Actinomycetota</taxon>
        <taxon>Coriobacteriia</taxon>
        <taxon>Coriobacteriales</taxon>
        <taxon>Atopobiaceae</taxon>
        <taxon>Tractidigestivibacter</taxon>
    </lineage>
</organism>
<keyword evidence="2" id="KW-0808">Transferase</keyword>
<dbReference type="Proteomes" id="UP000054078">
    <property type="component" value="Unassembled WGS sequence"/>
</dbReference>
<dbReference type="Pfam" id="PF13480">
    <property type="entry name" value="Acetyltransf_6"/>
    <property type="match status" value="1"/>
</dbReference>
<proteinExistence type="inferred from homology"/>
<evidence type="ECO:0000256" key="5">
    <source>
        <dbReference type="ARBA" id="ARBA00023315"/>
    </source>
</evidence>
<dbReference type="EMBL" id="LOJF01000009">
    <property type="protein sequence ID" value="KUH58670.1"/>
    <property type="molecule type" value="Genomic_DNA"/>
</dbReference>
<dbReference type="STRING" id="1299998.AUL39_06790"/>
<evidence type="ECO:0000313" key="8">
    <source>
        <dbReference type="EMBL" id="KUH58670.1"/>
    </source>
</evidence>
<dbReference type="PANTHER" id="PTHR36174:SF1">
    <property type="entry name" value="LIPID II:GLYCINE GLYCYLTRANSFERASE"/>
    <property type="match status" value="1"/>
</dbReference>
<dbReference type="GO" id="GO:0008360">
    <property type="term" value="P:regulation of cell shape"/>
    <property type="evidence" value="ECO:0007669"/>
    <property type="project" value="UniProtKB-KW"/>
</dbReference>
<keyword evidence="5" id="KW-0012">Acyltransferase</keyword>
<evidence type="ECO:0000313" key="9">
    <source>
        <dbReference type="Proteomes" id="UP000054078"/>
    </source>
</evidence>
<dbReference type="GO" id="GO:0009252">
    <property type="term" value="P:peptidoglycan biosynthetic process"/>
    <property type="evidence" value="ECO:0007669"/>
    <property type="project" value="UniProtKB-KW"/>
</dbReference>
<evidence type="ECO:0000256" key="1">
    <source>
        <dbReference type="ARBA" id="ARBA00009943"/>
    </source>
</evidence>
<dbReference type="InterPro" id="IPR003447">
    <property type="entry name" value="FEMABX"/>
</dbReference>
<name>A0A100YVY1_TRASO</name>
<dbReference type="GO" id="GO:0071555">
    <property type="term" value="P:cell wall organization"/>
    <property type="evidence" value="ECO:0007669"/>
    <property type="project" value="UniProtKB-KW"/>
</dbReference>
<feature type="domain" description="BioF2-like acetyltransferase" evidence="7">
    <location>
        <begin position="154"/>
        <end position="280"/>
    </location>
</feature>
<gene>
    <name evidence="8" type="ORF">AUL39_06790</name>
</gene>